<proteinExistence type="predicted"/>
<sequence length="96" mass="10307">MTDLSDAREGLEAVGANVEAVQVDLATEAWIAETEDDDLMADDQDSLARVVQAEGVQGASKPQDDVAPALAPGRPMVEFSQEATRFGLIRKELRHA</sequence>
<evidence type="ECO:0000313" key="1">
    <source>
        <dbReference type="EMBL" id="MBB4797691.1"/>
    </source>
</evidence>
<name>A0A7W7INM7_9CAUL</name>
<organism evidence="1 2">
    <name type="scientific">Brevundimonas bullata</name>
    <dbReference type="NCBI Taxonomy" id="13160"/>
    <lineage>
        <taxon>Bacteria</taxon>
        <taxon>Pseudomonadati</taxon>
        <taxon>Pseudomonadota</taxon>
        <taxon>Alphaproteobacteria</taxon>
        <taxon>Caulobacterales</taxon>
        <taxon>Caulobacteraceae</taxon>
        <taxon>Brevundimonas</taxon>
    </lineage>
</organism>
<dbReference type="EMBL" id="JACHKY010000002">
    <property type="protein sequence ID" value="MBB4797691.1"/>
    <property type="molecule type" value="Genomic_DNA"/>
</dbReference>
<keyword evidence="2" id="KW-1185">Reference proteome</keyword>
<accession>A0A7W7INM7</accession>
<protein>
    <submittedName>
        <fullName evidence="1">Uncharacterized protein</fullName>
    </submittedName>
</protein>
<comment type="caution">
    <text evidence="1">The sequence shown here is derived from an EMBL/GenBank/DDBJ whole genome shotgun (WGS) entry which is preliminary data.</text>
</comment>
<evidence type="ECO:0000313" key="2">
    <source>
        <dbReference type="Proteomes" id="UP000539957"/>
    </source>
</evidence>
<gene>
    <name evidence="1" type="ORF">HNP32_001415</name>
</gene>
<reference evidence="1 2" key="1">
    <citation type="submission" date="2020-08" db="EMBL/GenBank/DDBJ databases">
        <title>Functional genomics of gut bacteria from endangered species of beetles.</title>
        <authorList>
            <person name="Carlos-Shanley C."/>
        </authorList>
    </citation>
    <scope>NUCLEOTIDE SEQUENCE [LARGE SCALE GENOMIC DNA]</scope>
    <source>
        <strain evidence="1 2">S00123</strain>
    </source>
</reference>
<dbReference type="AlphaFoldDB" id="A0A7W7INM7"/>
<dbReference type="Proteomes" id="UP000539957">
    <property type="component" value="Unassembled WGS sequence"/>
</dbReference>